<dbReference type="GO" id="GO:0052381">
    <property type="term" value="F:tRNA dimethylallyltransferase activity"/>
    <property type="evidence" value="ECO:0007669"/>
    <property type="project" value="UniProtKB-UniRule"/>
</dbReference>
<evidence type="ECO:0000256" key="1">
    <source>
        <dbReference type="ARBA" id="ARBA00001946"/>
    </source>
</evidence>
<dbReference type="SUPFAM" id="SSF52540">
    <property type="entry name" value="P-loop containing nucleoside triphosphate hydrolases"/>
    <property type="match status" value="2"/>
</dbReference>
<comment type="subunit">
    <text evidence="10">Monomer.</text>
</comment>
<dbReference type="EMBL" id="CZBX01000007">
    <property type="protein sequence ID" value="CUQ88130.1"/>
    <property type="molecule type" value="Genomic_DNA"/>
</dbReference>
<protein>
    <recommendedName>
        <fullName evidence="10">tRNA dimethylallyltransferase</fullName>
        <ecNumber evidence="10">2.5.1.75</ecNumber>
    </recommendedName>
    <alternativeName>
        <fullName evidence="10">Dimethylallyl diphosphate:tRNA dimethylallyltransferase</fullName>
        <shortName evidence="10">DMAPP:tRNA dimethylallyltransferase</shortName>
        <shortName evidence="10">DMATase</shortName>
    </alternativeName>
    <alternativeName>
        <fullName evidence="10">Isopentenyl-diphosphate:tRNA isopentenyltransferase</fullName>
        <shortName evidence="10">IPP transferase</shortName>
        <shortName evidence="10">IPPT</shortName>
        <shortName evidence="10">IPTase</shortName>
    </alternativeName>
</protein>
<dbReference type="AlphaFoldDB" id="A0A174ZY90"/>
<feature type="region of interest" description="Interaction with substrate tRNA" evidence="10">
    <location>
        <begin position="39"/>
        <end position="42"/>
    </location>
</feature>
<dbReference type="Gene3D" id="3.40.50.300">
    <property type="entry name" value="P-loop containing nucleotide triphosphate hydrolases"/>
    <property type="match status" value="1"/>
</dbReference>
<dbReference type="RefSeq" id="WP_055172515.1">
    <property type="nucleotide sequence ID" value="NZ_CZBX01000007.1"/>
</dbReference>
<dbReference type="OrthoDB" id="9776390at2"/>
<keyword evidence="6 10" id="KW-0547">Nucleotide-binding</keyword>
<dbReference type="Proteomes" id="UP000078383">
    <property type="component" value="Unassembled WGS sequence"/>
</dbReference>
<sequence>MEQTNKRPLVILTGPTAVGKTAASIGLAKAIGGEIISADSMQVYREMDIGSAKIRPEEMDGVPHHLVDVLDPSEDFNVVLFQQMAKEAMEGIYQRGHIPIVVGGTGFYIQALLYDIDFTENNADTAYREELEALAKTQGAEYLHEMLEKVDPESAEQIHFHNVKRVIRALEYYQQTGQKISEHNEAEREKESAYNSAYFVLTDDRKILYDRIDKRVDLMMQEGLLEEVNALRLRGLKRESVAMQGLGYKELFGYFEGEYPLEEAVRIIKRDTRHFAKRQLTWFRRERDVIWLDKSEIGREDEQLIQQMLTVLKEKEIIH</sequence>
<evidence type="ECO:0000256" key="11">
    <source>
        <dbReference type="RuleBase" id="RU003783"/>
    </source>
</evidence>
<comment type="cofactor">
    <cofactor evidence="1 10">
        <name>Mg(2+)</name>
        <dbReference type="ChEBI" id="CHEBI:18420"/>
    </cofactor>
</comment>
<evidence type="ECO:0000256" key="6">
    <source>
        <dbReference type="ARBA" id="ARBA00022741"/>
    </source>
</evidence>
<dbReference type="Pfam" id="PF01715">
    <property type="entry name" value="IPPT"/>
    <property type="match status" value="1"/>
</dbReference>
<dbReference type="PANTHER" id="PTHR11088">
    <property type="entry name" value="TRNA DIMETHYLALLYLTRANSFERASE"/>
    <property type="match status" value="1"/>
</dbReference>
<dbReference type="InterPro" id="IPR027417">
    <property type="entry name" value="P-loop_NTPase"/>
</dbReference>
<evidence type="ECO:0000256" key="9">
    <source>
        <dbReference type="ARBA" id="ARBA00049563"/>
    </source>
</evidence>
<keyword evidence="8 10" id="KW-0460">Magnesium</keyword>
<gene>
    <name evidence="10 14" type="primary">miaA</name>
    <name evidence="14" type="ORF">ERS852502_01709</name>
</gene>
<dbReference type="Gene3D" id="1.10.20.140">
    <property type="match status" value="1"/>
</dbReference>
<feature type="site" description="Interaction with substrate tRNA" evidence="10">
    <location>
        <position position="105"/>
    </location>
</feature>
<evidence type="ECO:0000256" key="2">
    <source>
        <dbReference type="ARBA" id="ARBA00003213"/>
    </source>
</evidence>
<dbReference type="EC" id="2.5.1.75" evidence="10"/>
<dbReference type="HAMAP" id="MF_00185">
    <property type="entry name" value="IPP_trans"/>
    <property type="match status" value="1"/>
</dbReference>
<keyword evidence="5 10" id="KW-0819">tRNA processing</keyword>
<evidence type="ECO:0000256" key="13">
    <source>
        <dbReference type="RuleBase" id="RU003785"/>
    </source>
</evidence>
<name>A0A174ZY90_9FIRM</name>
<evidence type="ECO:0000256" key="3">
    <source>
        <dbReference type="ARBA" id="ARBA00005842"/>
    </source>
</evidence>
<reference evidence="14 15" key="1">
    <citation type="submission" date="2015-09" db="EMBL/GenBank/DDBJ databases">
        <authorList>
            <consortium name="Pathogen Informatics"/>
        </authorList>
    </citation>
    <scope>NUCLEOTIDE SEQUENCE [LARGE SCALE GENOMIC DNA]</scope>
    <source>
        <strain evidence="14 15">2789STDY5834889</strain>
    </source>
</reference>
<keyword evidence="4 10" id="KW-0808">Transferase</keyword>
<keyword evidence="7 10" id="KW-0067">ATP-binding</keyword>
<comment type="caution">
    <text evidence="10">Lacks conserved residue(s) required for the propagation of feature annotation.</text>
</comment>
<evidence type="ECO:0000256" key="7">
    <source>
        <dbReference type="ARBA" id="ARBA00022840"/>
    </source>
</evidence>
<proteinExistence type="inferred from homology"/>
<organism evidence="14 15">
    <name type="scientific">[Ruminococcus] torques</name>
    <dbReference type="NCBI Taxonomy" id="33039"/>
    <lineage>
        <taxon>Bacteria</taxon>
        <taxon>Bacillati</taxon>
        <taxon>Bacillota</taxon>
        <taxon>Clostridia</taxon>
        <taxon>Lachnospirales</taxon>
        <taxon>Lachnospiraceae</taxon>
        <taxon>Mediterraneibacter</taxon>
    </lineage>
</organism>
<feature type="site" description="Interaction with substrate tRNA" evidence="10">
    <location>
        <position position="128"/>
    </location>
</feature>
<dbReference type="InterPro" id="IPR018022">
    <property type="entry name" value="IPT"/>
</dbReference>
<evidence type="ECO:0000256" key="10">
    <source>
        <dbReference type="HAMAP-Rule" id="MF_00185"/>
    </source>
</evidence>
<dbReference type="GO" id="GO:0005524">
    <property type="term" value="F:ATP binding"/>
    <property type="evidence" value="ECO:0007669"/>
    <property type="project" value="UniProtKB-UniRule"/>
</dbReference>
<evidence type="ECO:0000313" key="14">
    <source>
        <dbReference type="EMBL" id="CUQ88130.1"/>
    </source>
</evidence>
<evidence type="ECO:0000256" key="4">
    <source>
        <dbReference type="ARBA" id="ARBA00022679"/>
    </source>
</evidence>
<evidence type="ECO:0000256" key="12">
    <source>
        <dbReference type="RuleBase" id="RU003784"/>
    </source>
</evidence>
<dbReference type="NCBIfam" id="TIGR00174">
    <property type="entry name" value="miaA"/>
    <property type="match status" value="1"/>
</dbReference>
<dbReference type="FunFam" id="1.10.20.140:FF:000001">
    <property type="entry name" value="tRNA dimethylallyltransferase"/>
    <property type="match status" value="1"/>
</dbReference>
<dbReference type="InterPro" id="IPR039657">
    <property type="entry name" value="Dimethylallyltransferase"/>
</dbReference>
<feature type="binding site" evidence="10">
    <location>
        <begin position="14"/>
        <end position="21"/>
    </location>
    <ligand>
        <name>ATP</name>
        <dbReference type="ChEBI" id="CHEBI:30616"/>
    </ligand>
</feature>
<evidence type="ECO:0000313" key="15">
    <source>
        <dbReference type="Proteomes" id="UP000078383"/>
    </source>
</evidence>
<comment type="similarity">
    <text evidence="3 10 13">Belongs to the IPP transferase family.</text>
</comment>
<accession>A0A174ZY90</accession>
<evidence type="ECO:0000256" key="5">
    <source>
        <dbReference type="ARBA" id="ARBA00022694"/>
    </source>
</evidence>
<comment type="catalytic activity">
    <reaction evidence="9 10 11">
        <text>adenosine(37) in tRNA + dimethylallyl diphosphate = N(6)-dimethylallyladenosine(37) in tRNA + diphosphate</text>
        <dbReference type="Rhea" id="RHEA:26482"/>
        <dbReference type="Rhea" id="RHEA-COMP:10162"/>
        <dbReference type="Rhea" id="RHEA-COMP:10375"/>
        <dbReference type="ChEBI" id="CHEBI:33019"/>
        <dbReference type="ChEBI" id="CHEBI:57623"/>
        <dbReference type="ChEBI" id="CHEBI:74411"/>
        <dbReference type="ChEBI" id="CHEBI:74415"/>
        <dbReference type="EC" id="2.5.1.75"/>
    </reaction>
</comment>
<feature type="binding site" evidence="10">
    <location>
        <begin position="16"/>
        <end position="21"/>
    </location>
    <ligand>
        <name>substrate</name>
    </ligand>
</feature>
<comment type="function">
    <text evidence="2 10 12">Catalyzes the transfer of a dimethylallyl group onto the adenine at position 37 in tRNAs that read codons beginning with uridine, leading to the formation of N6-(dimethylallyl)adenosine (i(6)A).</text>
</comment>
<dbReference type="PANTHER" id="PTHR11088:SF60">
    <property type="entry name" value="TRNA DIMETHYLALLYLTRANSFERASE"/>
    <property type="match status" value="1"/>
</dbReference>
<dbReference type="GO" id="GO:0006400">
    <property type="term" value="P:tRNA modification"/>
    <property type="evidence" value="ECO:0007669"/>
    <property type="project" value="TreeGrafter"/>
</dbReference>
<evidence type="ECO:0000256" key="8">
    <source>
        <dbReference type="ARBA" id="ARBA00022842"/>
    </source>
</evidence>